<dbReference type="SUPFAM" id="SSF64518">
    <property type="entry name" value="Phase 1 flagellin"/>
    <property type="match status" value="1"/>
</dbReference>
<dbReference type="RefSeq" id="WP_354009585.1">
    <property type="nucleotide sequence ID" value="NZ_JBEWTA010000001.1"/>
</dbReference>
<evidence type="ECO:0000259" key="8">
    <source>
        <dbReference type="Pfam" id="PF06429"/>
    </source>
</evidence>
<keyword evidence="11" id="KW-1185">Reference proteome</keyword>
<name>A0ABV2SD50_9GAMM</name>
<evidence type="ECO:0000256" key="4">
    <source>
        <dbReference type="ARBA" id="ARBA00016244"/>
    </source>
</evidence>
<keyword evidence="6 7" id="KW-0975">Bacterial flagellum</keyword>
<dbReference type="PROSITE" id="PS00588">
    <property type="entry name" value="FLAGELLA_BB_ROD"/>
    <property type="match status" value="1"/>
</dbReference>
<dbReference type="InterPro" id="IPR002371">
    <property type="entry name" value="FlgK"/>
</dbReference>
<comment type="similarity">
    <text evidence="3 7">Belongs to the flagella basal body rod proteins family.</text>
</comment>
<organism evidence="10 11">
    <name type="scientific">Endozoicomonas lisbonensis</name>
    <dbReference type="NCBI Taxonomy" id="3120522"/>
    <lineage>
        <taxon>Bacteria</taxon>
        <taxon>Pseudomonadati</taxon>
        <taxon>Pseudomonadota</taxon>
        <taxon>Gammaproteobacteria</taxon>
        <taxon>Oceanospirillales</taxon>
        <taxon>Endozoicomonadaceae</taxon>
        <taxon>Endozoicomonas</taxon>
    </lineage>
</organism>
<dbReference type="InterPro" id="IPR010930">
    <property type="entry name" value="Flg_bb/hook_C_dom"/>
</dbReference>
<keyword evidence="10" id="KW-0969">Cilium</keyword>
<protein>
    <recommendedName>
        <fullName evidence="4 7">Flagellar hook-associated protein 1</fullName>
        <shortName evidence="7">HAP1</shortName>
    </recommendedName>
</protein>
<dbReference type="PRINTS" id="PR01005">
    <property type="entry name" value="FLGHOOKAP1"/>
</dbReference>
<keyword evidence="5 7" id="KW-0964">Secreted</keyword>
<reference evidence="10 11" key="1">
    <citation type="submission" date="2024-06" db="EMBL/GenBank/DDBJ databases">
        <title>Genomic Encyclopedia of Type Strains, Phase V (KMG-V): Genome sequencing to study the core and pangenomes of soil and plant-associated prokaryotes.</title>
        <authorList>
            <person name="Whitman W."/>
        </authorList>
    </citation>
    <scope>NUCLEOTIDE SEQUENCE [LARGE SCALE GENOMIC DNA]</scope>
    <source>
        <strain evidence="10 11">NE40</strain>
    </source>
</reference>
<gene>
    <name evidence="7" type="primary">flgK</name>
    <name evidence="10" type="ORF">V5J35_000323</name>
</gene>
<comment type="subcellular location">
    <subcellularLocation>
        <location evidence="1 7">Bacterial flagellum</location>
    </subcellularLocation>
    <subcellularLocation>
        <location evidence="2 7">Secreted</location>
    </subcellularLocation>
</comment>
<dbReference type="NCBIfam" id="TIGR02492">
    <property type="entry name" value="flgK_ends"/>
    <property type="match status" value="1"/>
</dbReference>
<dbReference type="Proteomes" id="UP001549366">
    <property type="component" value="Unassembled WGS sequence"/>
</dbReference>
<evidence type="ECO:0000256" key="2">
    <source>
        <dbReference type="ARBA" id="ARBA00004613"/>
    </source>
</evidence>
<dbReference type="Pfam" id="PF06429">
    <property type="entry name" value="Flg_bbr_C"/>
    <property type="match status" value="1"/>
</dbReference>
<evidence type="ECO:0000313" key="10">
    <source>
        <dbReference type="EMBL" id="MET4755131.1"/>
    </source>
</evidence>
<dbReference type="Pfam" id="PF22638">
    <property type="entry name" value="FlgK_D1"/>
    <property type="match status" value="1"/>
</dbReference>
<evidence type="ECO:0000256" key="3">
    <source>
        <dbReference type="ARBA" id="ARBA00009677"/>
    </source>
</evidence>
<proteinExistence type="inferred from homology"/>
<feature type="domain" description="Flagellar hook-associated protein FlgK helical" evidence="9">
    <location>
        <begin position="85"/>
        <end position="311"/>
    </location>
</feature>
<feature type="domain" description="Flagellar basal-body/hook protein C-terminal" evidence="8">
    <location>
        <begin position="402"/>
        <end position="439"/>
    </location>
</feature>
<sequence length="441" mass="47087">MSMIHNGIAGMNVASTALMVTSTNIANASVAGYSRQQAMFSTSGTGGVYVSDIQRVSDQFYVSQVQTASTSLGYATTKASQINLLEVTLSSESMSLSPALNDFFNSLDSAQADPMDIAYRQEVLFGAENVASRYNGLVSDMNKQLDEVNKQVDVMVGEVNTLMNRIAELNTEIQKAEAAGGASAALLDERDRSVQQLSELVGVESMIQPDNTVNLYLPSGEPLVTGGTASELVVEKGNSPWESSVALKTGSHTKPINDIGGAVQGQLDFRDEVLAPAYDDLMLIGEVLAEEFNAVLTQGYDLNGDPGEPLFEFTSNGELKVLIDDPAKLAFSSDPDEPGNNENLMALSDLRHEKWEELGDLSFTDAYNGLVIDVAGKASDAMNQYDAAALVYNEAFNNVASVSGVNMDEEAANLIVFQQAYAANAKVIASANDMMNMLLAI</sequence>
<evidence type="ECO:0000256" key="6">
    <source>
        <dbReference type="ARBA" id="ARBA00023143"/>
    </source>
</evidence>
<dbReference type="InterPro" id="IPR053927">
    <property type="entry name" value="FlgK_helical"/>
</dbReference>
<dbReference type="PANTHER" id="PTHR30033:SF1">
    <property type="entry name" value="FLAGELLAR HOOK-ASSOCIATED PROTEIN 1"/>
    <property type="match status" value="1"/>
</dbReference>
<evidence type="ECO:0000256" key="7">
    <source>
        <dbReference type="RuleBase" id="RU362065"/>
    </source>
</evidence>
<comment type="caution">
    <text evidence="10">The sequence shown here is derived from an EMBL/GenBank/DDBJ whole genome shotgun (WGS) entry which is preliminary data.</text>
</comment>
<dbReference type="PANTHER" id="PTHR30033">
    <property type="entry name" value="FLAGELLAR HOOK-ASSOCIATED PROTEIN 1"/>
    <property type="match status" value="1"/>
</dbReference>
<evidence type="ECO:0000256" key="1">
    <source>
        <dbReference type="ARBA" id="ARBA00004365"/>
    </source>
</evidence>
<dbReference type="InterPro" id="IPR019776">
    <property type="entry name" value="Flagellar_basal_body_rod_CS"/>
</dbReference>
<dbReference type="EMBL" id="JBEWTB010000002">
    <property type="protein sequence ID" value="MET4755131.1"/>
    <property type="molecule type" value="Genomic_DNA"/>
</dbReference>
<evidence type="ECO:0000313" key="11">
    <source>
        <dbReference type="Proteomes" id="UP001549366"/>
    </source>
</evidence>
<accession>A0ABV2SD50</accession>
<evidence type="ECO:0000259" key="9">
    <source>
        <dbReference type="Pfam" id="PF22638"/>
    </source>
</evidence>
<keyword evidence="10" id="KW-0966">Cell projection</keyword>
<keyword evidence="10" id="KW-0282">Flagellum</keyword>
<evidence type="ECO:0000256" key="5">
    <source>
        <dbReference type="ARBA" id="ARBA00022525"/>
    </source>
</evidence>